<dbReference type="InterPro" id="IPR019835">
    <property type="entry name" value="SWIB_domain"/>
</dbReference>
<proteinExistence type="predicted"/>
<dbReference type="Pfam" id="PF02201">
    <property type="entry name" value="SWIB"/>
    <property type="match status" value="1"/>
</dbReference>
<feature type="compositionally biased region" description="Low complexity" evidence="1">
    <location>
        <begin position="20"/>
        <end position="29"/>
    </location>
</feature>
<dbReference type="InterPro" id="IPR003121">
    <property type="entry name" value="SWIB_MDM2_domain"/>
</dbReference>
<protein>
    <recommendedName>
        <fullName evidence="2">DM2 domain-containing protein</fullName>
    </recommendedName>
</protein>
<dbReference type="EMBL" id="MN740409">
    <property type="protein sequence ID" value="QHU05188.1"/>
    <property type="molecule type" value="Genomic_DNA"/>
</dbReference>
<dbReference type="SUPFAM" id="SSF47592">
    <property type="entry name" value="SWIB/MDM2 domain"/>
    <property type="match status" value="1"/>
</dbReference>
<feature type="compositionally biased region" description="Polar residues" evidence="1">
    <location>
        <begin position="1"/>
        <end position="18"/>
    </location>
</feature>
<dbReference type="SMART" id="SM00151">
    <property type="entry name" value="SWIB"/>
    <property type="match status" value="1"/>
</dbReference>
<sequence length="226" mass="24423">MVRTSKSASATPVPTVTESKPVVAAAAAPEAKKPRAKKAEAAAPAPTNELTPAPVAGSATEAAASVSTAVEASSVSLKLTEFNAKLQQLVGLFSTVKNDFKTLEKAVTREMKNAQKASSKKRRNNVNRKPSGFVKPTRISDELAQFLGKTVGTEMARTDVSKEINSYIQANGLQDKQNGRRIHPDEKLTKLLKVNKEDELTYFNLQRYMKHHFMKAGDVVVEAATA</sequence>
<dbReference type="PROSITE" id="PS51925">
    <property type="entry name" value="SWIB_MDM2"/>
    <property type="match status" value="1"/>
</dbReference>
<accession>A0A6C0JMU6</accession>
<evidence type="ECO:0000259" key="2">
    <source>
        <dbReference type="PROSITE" id="PS51925"/>
    </source>
</evidence>
<feature type="domain" description="DM2" evidence="2">
    <location>
        <begin position="132"/>
        <end position="215"/>
    </location>
</feature>
<feature type="region of interest" description="Disordered" evidence="1">
    <location>
        <begin position="1"/>
        <end position="57"/>
    </location>
</feature>
<feature type="compositionally biased region" description="Low complexity" evidence="1">
    <location>
        <begin position="41"/>
        <end position="57"/>
    </location>
</feature>
<dbReference type="PANTHER" id="PTHR13844">
    <property type="entry name" value="SWI/SNF-RELATED MATRIX-ASSOCIATED ACTIN-DEPENDENT REGULATOR OF CHROMATIN SUBFAMILY D"/>
    <property type="match status" value="1"/>
</dbReference>
<name>A0A6C0JMU6_9ZZZZ</name>
<dbReference type="InterPro" id="IPR036885">
    <property type="entry name" value="SWIB_MDM2_dom_sf"/>
</dbReference>
<organism evidence="3">
    <name type="scientific">viral metagenome</name>
    <dbReference type="NCBI Taxonomy" id="1070528"/>
    <lineage>
        <taxon>unclassified sequences</taxon>
        <taxon>metagenomes</taxon>
        <taxon>organismal metagenomes</taxon>
    </lineage>
</organism>
<dbReference type="CDD" id="cd10567">
    <property type="entry name" value="SWIB-MDM2_like"/>
    <property type="match status" value="1"/>
</dbReference>
<dbReference type="Gene3D" id="1.10.245.10">
    <property type="entry name" value="SWIB/MDM2 domain"/>
    <property type="match status" value="1"/>
</dbReference>
<evidence type="ECO:0000313" key="3">
    <source>
        <dbReference type="EMBL" id="QHU05188.1"/>
    </source>
</evidence>
<dbReference type="AlphaFoldDB" id="A0A6C0JMU6"/>
<evidence type="ECO:0000256" key="1">
    <source>
        <dbReference type="SAM" id="MobiDB-lite"/>
    </source>
</evidence>
<feature type="region of interest" description="Disordered" evidence="1">
    <location>
        <begin position="111"/>
        <end position="134"/>
    </location>
</feature>
<feature type="compositionally biased region" description="Basic and acidic residues" evidence="1">
    <location>
        <begin position="30"/>
        <end position="40"/>
    </location>
</feature>
<reference evidence="3" key="1">
    <citation type="journal article" date="2020" name="Nature">
        <title>Giant virus diversity and host interactions through global metagenomics.</title>
        <authorList>
            <person name="Schulz F."/>
            <person name="Roux S."/>
            <person name="Paez-Espino D."/>
            <person name="Jungbluth S."/>
            <person name="Walsh D.A."/>
            <person name="Denef V.J."/>
            <person name="McMahon K.D."/>
            <person name="Konstantinidis K.T."/>
            <person name="Eloe-Fadrosh E.A."/>
            <person name="Kyrpides N.C."/>
            <person name="Woyke T."/>
        </authorList>
    </citation>
    <scope>NUCLEOTIDE SEQUENCE</scope>
    <source>
        <strain evidence="3">GVMAG-M-3300027708-5</strain>
    </source>
</reference>